<dbReference type="EMBL" id="JAEVLS010000004">
    <property type="protein sequence ID" value="MBM0107090.1"/>
    <property type="molecule type" value="Genomic_DNA"/>
</dbReference>
<evidence type="ECO:0000259" key="1">
    <source>
        <dbReference type="PROSITE" id="PS51340"/>
    </source>
</evidence>
<comment type="caution">
    <text evidence="2">The sequence shown here is derived from an EMBL/GenBank/DDBJ whole genome shotgun (WGS) entry which is preliminary data.</text>
</comment>
<feature type="domain" description="MOSC" evidence="1">
    <location>
        <begin position="129"/>
        <end position="280"/>
    </location>
</feature>
<name>A0ABS1X1G9_9GAMM</name>
<gene>
    <name evidence="2" type="ORF">JM946_20335</name>
</gene>
<evidence type="ECO:0000313" key="2">
    <source>
        <dbReference type="EMBL" id="MBM0107090.1"/>
    </source>
</evidence>
<dbReference type="SUPFAM" id="SSF141673">
    <property type="entry name" value="MOSC N-terminal domain-like"/>
    <property type="match status" value="1"/>
</dbReference>
<organism evidence="2 3">
    <name type="scientific">Steroidobacter gossypii</name>
    <dbReference type="NCBI Taxonomy" id="2805490"/>
    <lineage>
        <taxon>Bacteria</taxon>
        <taxon>Pseudomonadati</taxon>
        <taxon>Pseudomonadota</taxon>
        <taxon>Gammaproteobacteria</taxon>
        <taxon>Steroidobacterales</taxon>
        <taxon>Steroidobacteraceae</taxon>
        <taxon>Steroidobacter</taxon>
    </lineage>
</organism>
<proteinExistence type="predicted"/>
<dbReference type="Pfam" id="PF03473">
    <property type="entry name" value="MOSC"/>
    <property type="match status" value="1"/>
</dbReference>
<protein>
    <submittedName>
        <fullName evidence="2">MOSC N-terminal beta barrel domain-containing protein</fullName>
    </submittedName>
</protein>
<dbReference type="Proteomes" id="UP000661077">
    <property type="component" value="Unassembled WGS sequence"/>
</dbReference>
<dbReference type="InterPro" id="IPR005302">
    <property type="entry name" value="MoCF_Sase_C"/>
</dbReference>
<dbReference type="PANTHER" id="PTHR14237:SF19">
    <property type="entry name" value="MITOCHONDRIAL AMIDOXIME REDUCING COMPONENT 1"/>
    <property type="match status" value="1"/>
</dbReference>
<dbReference type="InterPro" id="IPR005303">
    <property type="entry name" value="MOCOS_middle"/>
</dbReference>
<accession>A0ABS1X1G9</accession>
<dbReference type="PANTHER" id="PTHR14237">
    <property type="entry name" value="MOLYBDOPTERIN COFACTOR SULFURASE MOSC"/>
    <property type="match status" value="1"/>
</dbReference>
<keyword evidence="3" id="KW-1185">Reference proteome</keyword>
<dbReference type="SUPFAM" id="SSF50800">
    <property type="entry name" value="PK beta-barrel domain-like"/>
    <property type="match status" value="1"/>
</dbReference>
<evidence type="ECO:0000313" key="3">
    <source>
        <dbReference type="Proteomes" id="UP000661077"/>
    </source>
</evidence>
<sequence length="289" mass="32027">MLRLLSPDGSQAMVQITGLNIYPVKSCRGIALTQARITETGFAHDREWLVVTPEYRFLTQRERPQLAQIETALTTDQLILRKPNGGDLALPLELTGPEVEVTIWRDKAAAFDAGEQAATWLTEHLGKPARLVRFDKRHKRASNLEWTGGAEALNQFSDAYPYLLNSQGSLGELNRRLEQPLPMNRFRPNIVVDGLPPFGEDSVDEFVAGAVRLKVVKPCDRCVITTTDQVTGERTGDEPLKALKTFRFDRNLRGVLFGQNLILTGGLGEQLKVGQQFEVTAGTSKASIS</sequence>
<reference evidence="2 3" key="1">
    <citation type="journal article" date="2021" name="Int. J. Syst. Evol. Microbiol.">
        <title>Steroidobacter gossypii sp. nov., isolated from soil of cotton cropping field.</title>
        <authorList>
            <person name="Huang R."/>
            <person name="Yang S."/>
            <person name="Zhen C."/>
            <person name="Liu W."/>
        </authorList>
    </citation>
    <scope>NUCLEOTIDE SEQUENCE [LARGE SCALE GENOMIC DNA]</scope>
    <source>
        <strain evidence="2 3">S1-65</strain>
    </source>
</reference>
<dbReference type="InterPro" id="IPR011037">
    <property type="entry name" value="Pyrv_Knase-like_insert_dom_sf"/>
</dbReference>
<dbReference type="Pfam" id="PF03476">
    <property type="entry name" value="MOSC_N"/>
    <property type="match status" value="1"/>
</dbReference>
<dbReference type="PROSITE" id="PS51340">
    <property type="entry name" value="MOSC"/>
    <property type="match status" value="1"/>
</dbReference>